<dbReference type="PRINTS" id="PR00469">
    <property type="entry name" value="PNDRDTASEII"/>
</dbReference>
<dbReference type="RefSeq" id="WP_147982801.1">
    <property type="nucleotide sequence ID" value="NZ_RDBM01000020.1"/>
</dbReference>
<evidence type="ECO:0000256" key="1">
    <source>
        <dbReference type="ARBA" id="ARBA00023002"/>
    </source>
</evidence>
<dbReference type="PANTHER" id="PTHR42949:SF3">
    <property type="entry name" value="ANAEROBIC GLYCEROL-3-PHOSPHATE DEHYDROGENASE SUBUNIT B"/>
    <property type="match status" value="1"/>
</dbReference>
<reference evidence="3" key="1">
    <citation type="submission" date="2018-10" db="EMBL/GenBank/DDBJ databases">
        <authorList>
            <person name="Hariharan J."/>
            <person name="Choudoir M.J."/>
            <person name="Diebold P."/>
            <person name="Panke-Buisse K."/>
            <person name="Campbell A.N."/>
            <person name="Buckley D.H."/>
        </authorList>
    </citation>
    <scope>NUCLEOTIDE SEQUENCE</scope>
    <source>
        <strain evidence="3">Gb1</strain>
    </source>
</reference>
<name>A0A652LA21_9ACTN</name>
<feature type="domain" description="FAD/NAD(P)-binding" evidence="2">
    <location>
        <begin position="9"/>
        <end position="314"/>
    </location>
</feature>
<dbReference type="SUPFAM" id="SSF51905">
    <property type="entry name" value="FAD/NAD(P)-binding domain"/>
    <property type="match status" value="1"/>
</dbReference>
<organism evidence="3">
    <name type="scientific">Streptomyces sp. gb1(2016)</name>
    <dbReference type="NCBI Taxonomy" id="1828321"/>
    <lineage>
        <taxon>Bacteria</taxon>
        <taxon>Bacillati</taxon>
        <taxon>Actinomycetota</taxon>
        <taxon>Actinomycetes</taxon>
        <taxon>Kitasatosporales</taxon>
        <taxon>Streptomycetaceae</taxon>
        <taxon>Streptomyces</taxon>
    </lineage>
</organism>
<dbReference type="GO" id="GO:0016491">
    <property type="term" value="F:oxidoreductase activity"/>
    <property type="evidence" value="ECO:0007669"/>
    <property type="project" value="UniProtKB-KW"/>
</dbReference>
<protein>
    <submittedName>
        <fullName evidence="3">FAD-binding protein</fullName>
    </submittedName>
</protein>
<evidence type="ECO:0000313" key="3">
    <source>
        <dbReference type="EMBL" id="TXS32943.1"/>
    </source>
</evidence>
<dbReference type="InterPro" id="IPR036188">
    <property type="entry name" value="FAD/NAD-bd_sf"/>
</dbReference>
<dbReference type="EMBL" id="RDBM01000020">
    <property type="protein sequence ID" value="TXS32943.1"/>
    <property type="molecule type" value="Genomic_DNA"/>
</dbReference>
<dbReference type="PANTHER" id="PTHR42949">
    <property type="entry name" value="ANAEROBIC GLYCEROL-3-PHOSPHATE DEHYDROGENASE SUBUNIT B"/>
    <property type="match status" value="1"/>
</dbReference>
<sequence length="423" mass="44468">MTRNAREADVLIVGGGPAGLAAGAELAAAGAGRVEILEREQEAGGIPRHCHHGGFGGRLTRSLYAWTSATRSPYAREGTDGPAYARRSVAAALDAGATLRTGVTVTGWDGPLTVETTGPAGLERITARAVVLATGARERPRSARMVPGTRPPGVYTTGELQQAVHLYRQRIGSRAVVVGDEPVGHAAAATLRAAGVHVVAMVTDRPSRAVRPRHRHTPLLTGATVTGLTGRTRLSGVSLRHEDGRTTTLRCDTVVLTGDFVPDHELARRGGLLLDPGTRGPAYDAAFRTSRPGVFAAGNLLHAVEHAEFAAQEGRAVAVPVLHRLSGTGEAPGGGPRLAVDAPLRWIAPNVTGPDGARPQGDRFVLRTARRLSRPLLVVSQDGRELHRQRLLSAAVPGRPFHLAADWADRVDPEGASVRISAF</sequence>
<dbReference type="AlphaFoldDB" id="A0A652LA21"/>
<dbReference type="PRINTS" id="PR00368">
    <property type="entry name" value="FADPNR"/>
</dbReference>
<comment type="caution">
    <text evidence="3">The sequence shown here is derived from an EMBL/GenBank/DDBJ whole genome shotgun (WGS) entry which is preliminary data.</text>
</comment>
<dbReference type="Gene3D" id="3.50.50.60">
    <property type="entry name" value="FAD/NAD(P)-binding domain"/>
    <property type="match status" value="2"/>
</dbReference>
<proteinExistence type="predicted"/>
<dbReference type="Pfam" id="PF07992">
    <property type="entry name" value="Pyr_redox_2"/>
    <property type="match status" value="1"/>
</dbReference>
<keyword evidence="1" id="KW-0560">Oxidoreductase</keyword>
<accession>A0A652LA21</accession>
<evidence type="ECO:0000259" key="2">
    <source>
        <dbReference type="Pfam" id="PF07992"/>
    </source>
</evidence>
<gene>
    <name evidence="3" type="ORF">EAO74_05095</name>
</gene>
<dbReference type="InterPro" id="IPR023753">
    <property type="entry name" value="FAD/NAD-binding_dom"/>
</dbReference>
<dbReference type="InterPro" id="IPR051691">
    <property type="entry name" value="Metab_Enz_Cyan_OpOx_G3PDH"/>
</dbReference>